<gene>
    <name evidence="1" type="ORF">NLG97_g5657</name>
</gene>
<keyword evidence="2" id="KW-1185">Reference proteome</keyword>
<dbReference type="Proteomes" id="UP001148737">
    <property type="component" value="Unassembled WGS sequence"/>
</dbReference>
<name>A0ACC1QV19_9HYPO</name>
<evidence type="ECO:0000313" key="2">
    <source>
        <dbReference type="Proteomes" id="UP001148737"/>
    </source>
</evidence>
<accession>A0ACC1QV19</accession>
<organism evidence="1 2">
    <name type="scientific">Lecanicillium saksenae</name>
    <dbReference type="NCBI Taxonomy" id="468837"/>
    <lineage>
        <taxon>Eukaryota</taxon>
        <taxon>Fungi</taxon>
        <taxon>Dikarya</taxon>
        <taxon>Ascomycota</taxon>
        <taxon>Pezizomycotina</taxon>
        <taxon>Sordariomycetes</taxon>
        <taxon>Hypocreomycetidae</taxon>
        <taxon>Hypocreales</taxon>
        <taxon>Cordycipitaceae</taxon>
        <taxon>Lecanicillium</taxon>
    </lineage>
</organism>
<dbReference type="EMBL" id="JANAKD010000659">
    <property type="protein sequence ID" value="KAJ3491093.1"/>
    <property type="molecule type" value="Genomic_DNA"/>
</dbReference>
<protein>
    <submittedName>
        <fullName evidence="1">Uncharacterized protein</fullName>
    </submittedName>
</protein>
<comment type="caution">
    <text evidence="1">The sequence shown here is derived from an EMBL/GenBank/DDBJ whole genome shotgun (WGS) entry which is preliminary data.</text>
</comment>
<reference evidence="1" key="1">
    <citation type="submission" date="2022-07" db="EMBL/GenBank/DDBJ databases">
        <title>Genome Sequence of Lecanicillium saksenae.</title>
        <authorList>
            <person name="Buettner E."/>
        </authorList>
    </citation>
    <scope>NUCLEOTIDE SEQUENCE</scope>
    <source>
        <strain evidence="1">VT-O1</strain>
    </source>
</reference>
<proteinExistence type="predicted"/>
<sequence>MRRIVSLLASSAALVAAGEEGLSNGKAKHGLIGFGIKLYEPACAHACWDTIAYTTNCTSDMSVSRFLNPAVAGPRKNSTERNDVRQGKYCNAEYEPYLQTLAWCMHQECHKESDLSLEKFWWNEGPGKDNSSIETYAQTWQRVEHTRMSPMREHATLNASATVPHRQWRSNYDNIVTLTNVENTHERYALILFLTCALIPIALSLLRFLPWPARFMSSFNAHIIDPPLIGSRHDQLLGELFMMPTRGQAIFITYIWVINIVLSGTGYWILPGSVWFANNTHQQLTHVSNRLGTLAFANIPLLMLFAGRNNVLLWLTNWPRTTFLMMHRWIAVICMLEALIHSFLFFYAYSVNWYAMTVSVLITQGYWLFGALGVVALLVLVITAVQPLRRRAYEIFVVVHIALSVLVLAGCYQHVVLRYGRQRGFETWIYVAIAVWGFDRVVRFFRALRRGVKKAFISPVDADYMRVDIPGVSARGHVYLHFPTVSKWRLWESHPFSVAGSSCQNTNRHGYSFDLDKVEELPIGFAISTPTHMATSFGKPPMIQRKTGVTLFIKKQKGLTKRLAALNKGDVGIPVMMEGSYNEEVTFLQENHLEPTPEYSNMICFAGGVGITGVLPFLDKFGGLTSHGSKRLFWTVRSMPLVYAVEDMLGAYAGAQGSERRWGDIDVSISFGRFSIRSALEERLDSVSGGAIVVVCGPAGMADQVRMLVSNLAKNPKRKKTPLKLVVESFTW</sequence>
<evidence type="ECO:0000313" key="1">
    <source>
        <dbReference type="EMBL" id="KAJ3491093.1"/>
    </source>
</evidence>